<dbReference type="Proteomes" id="UP000028781">
    <property type="component" value="Chromosome"/>
</dbReference>
<dbReference type="InterPro" id="IPR052044">
    <property type="entry name" value="PKS_Associated_Protein"/>
</dbReference>
<dbReference type="PANTHER" id="PTHR36114">
    <property type="entry name" value="16.7 KDA PROTEIN IN WHIE LOCUS"/>
    <property type="match status" value="1"/>
</dbReference>
<dbReference type="InterPro" id="IPR011051">
    <property type="entry name" value="RmlC_Cupin_sf"/>
</dbReference>
<evidence type="ECO:0000259" key="1">
    <source>
        <dbReference type="Pfam" id="PF07883"/>
    </source>
</evidence>
<dbReference type="InterPro" id="IPR013096">
    <property type="entry name" value="Cupin_2"/>
</dbReference>
<organism evidence="2 3">
    <name type="scientific">Methanocaldococcus bathoardescens</name>
    <dbReference type="NCBI Taxonomy" id="1301915"/>
    <lineage>
        <taxon>Archaea</taxon>
        <taxon>Methanobacteriati</taxon>
        <taxon>Methanobacteriota</taxon>
        <taxon>Methanomada group</taxon>
        <taxon>Methanococci</taxon>
        <taxon>Methanococcales</taxon>
        <taxon>Methanocaldococcaceae</taxon>
        <taxon>Methanocaldococcus</taxon>
    </lineage>
</organism>
<dbReference type="STRING" id="1301915.JH146_0019"/>
<sequence length="123" mass="14030">MKIIKSEYDKIKPYITKDGSIIRELMHPNVHGNVKQSLAEAIVPVGSKTLLHKHYKSEEIYYILEGKGLMTLGDEKFEVKKGDTILIPPEIPHKIENIGNVPLKILCCSYPPYSHEDTKIMKK</sequence>
<feature type="domain" description="Cupin type-2" evidence="1">
    <location>
        <begin position="42"/>
        <end position="107"/>
    </location>
</feature>
<dbReference type="PANTHER" id="PTHR36114:SF4">
    <property type="entry name" value="CUPIN 2 CONSERVED BARREL DOMAIN-CONTAINING PROTEIN"/>
    <property type="match status" value="1"/>
</dbReference>
<protein>
    <recommendedName>
        <fullName evidence="1">Cupin type-2 domain-containing protein</fullName>
    </recommendedName>
</protein>
<accession>A0A076L973</accession>
<dbReference type="Gene3D" id="2.60.120.10">
    <property type="entry name" value="Jelly Rolls"/>
    <property type="match status" value="1"/>
</dbReference>
<proteinExistence type="predicted"/>
<keyword evidence="3" id="KW-1185">Reference proteome</keyword>
<name>A0A076L973_9EURY</name>
<reference evidence="2 3" key="1">
    <citation type="journal article" date="2015" name="Int. J. Syst. Evol. Microbiol.">
        <title>M ethanocaldococcus bathoardescens sp. nov., a hyperthermophilic methanogen isolated from a volcanically active deep-sea hydrothermal vent.</title>
        <authorList>
            <person name="Stewart L.C."/>
            <person name="Jung J.H."/>
            <person name="Kim Y.T."/>
            <person name="Kwon S.W."/>
            <person name="Park C.S."/>
            <person name="Holden J.F."/>
        </authorList>
    </citation>
    <scope>NUCLEOTIDE SEQUENCE [LARGE SCALE GENOMIC DNA]</scope>
    <source>
        <strain evidence="2 3">JH146</strain>
    </source>
</reference>
<dbReference type="CDD" id="cd02214">
    <property type="entry name" value="cupin_MJ1618"/>
    <property type="match status" value="1"/>
</dbReference>
<gene>
    <name evidence="2" type="ORF">JH146_0019</name>
</gene>
<evidence type="ECO:0000313" key="2">
    <source>
        <dbReference type="EMBL" id="AIJ04870.1"/>
    </source>
</evidence>
<dbReference type="EMBL" id="CP009149">
    <property type="protein sequence ID" value="AIJ04870.1"/>
    <property type="molecule type" value="Genomic_DNA"/>
</dbReference>
<dbReference type="AlphaFoldDB" id="A0A076L973"/>
<dbReference type="InterPro" id="IPR014710">
    <property type="entry name" value="RmlC-like_jellyroll"/>
</dbReference>
<dbReference type="KEGG" id="mjh:JH146_0019"/>
<dbReference type="SUPFAM" id="SSF51182">
    <property type="entry name" value="RmlC-like cupins"/>
    <property type="match status" value="1"/>
</dbReference>
<dbReference type="HOGENOM" id="CLU_129810_1_1_2"/>
<dbReference type="Pfam" id="PF07883">
    <property type="entry name" value="Cupin_2"/>
    <property type="match status" value="1"/>
</dbReference>
<evidence type="ECO:0000313" key="3">
    <source>
        <dbReference type="Proteomes" id="UP000028781"/>
    </source>
</evidence>